<dbReference type="EnsemblMetazoa" id="CPIJ005076-RA">
    <property type="protein sequence ID" value="CPIJ005076-PA"/>
    <property type="gene ID" value="CPIJ005076"/>
</dbReference>
<protein>
    <submittedName>
        <fullName evidence="2 3">Tetratricopeptide repeat protein, tpr</fullName>
    </submittedName>
</protein>
<name>B0WCX3_CULQU</name>
<dbReference type="OrthoDB" id="7758501at2759"/>
<reference evidence="3" key="2">
    <citation type="submission" date="2020-05" db="UniProtKB">
        <authorList>
            <consortium name="EnsemblMetazoa"/>
        </authorList>
    </citation>
    <scope>IDENTIFICATION</scope>
    <source>
        <strain evidence="3">JHB</strain>
    </source>
</reference>
<dbReference type="KEGG" id="cqu:CpipJ_CPIJ005076"/>
<feature type="region of interest" description="Disordered" evidence="1">
    <location>
        <begin position="686"/>
        <end position="771"/>
    </location>
</feature>
<dbReference type="VEuPathDB" id="VectorBase:CPIJ005076"/>
<evidence type="ECO:0000313" key="2">
    <source>
        <dbReference type="EMBL" id="EDS43933.1"/>
    </source>
</evidence>
<dbReference type="PANTHER" id="PTHR33198">
    <property type="entry name" value="ANK_REP_REGION DOMAIN-CONTAINING PROTEIN-RELATED"/>
    <property type="match status" value="1"/>
</dbReference>
<reference evidence="2" key="1">
    <citation type="submission" date="2007-03" db="EMBL/GenBank/DDBJ databases">
        <title>Annotation of Culex pipiens quinquefasciatus.</title>
        <authorList>
            <consortium name="The Broad Institute Genome Sequencing Platform"/>
            <person name="Atkinson P.W."/>
            <person name="Hemingway J."/>
            <person name="Christensen B.M."/>
            <person name="Higgs S."/>
            <person name="Kodira C."/>
            <person name="Hannick L."/>
            <person name="Megy K."/>
            <person name="O'Leary S."/>
            <person name="Pearson M."/>
            <person name="Haas B.J."/>
            <person name="Mauceli E."/>
            <person name="Wortman J.R."/>
            <person name="Lee N.H."/>
            <person name="Guigo R."/>
            <person name="Stanke M."/>
            <person name="Alvarado L."/>
            <person name="Amedeo P."/>
            <person name="Antoine C.H."/>
            <person name="Arensburger P."/>
            <person name="Bidwell S.L."/>
            <person name="Crawford M."/>
            <person name="Camaro F."/>
            <person name="Devon K."/>
            <person name="Engels R."/>
            <person name="Hammond M."/>
            <person name="Howarth C."/>
            <person name="Koehrsen M."/>
            <person name="Lawson D."/>
            <person name="Montgomery P."/>
            <person name="Nene V."/>
            <person name="Nusbaum C."/>
            <person name="Puiu D."/>
            <person name="Romero-Severson J."/>
            <person name="Severson D.W."/>
            <person name="Shumway M."/>
            <person name="Sisk P."/>
            <person name="Stolte C."/>
            <person name="Zeng Q."/>
            <person name="Eisenstadt E."/>
            <person name="Fraser-Liggett C."/>
            <person name="Strausberg R."/>
            <person name="Galagan J."/>
            <person name="Birren B."/>
            <person name="Collins F.H."/>
        </authorList>
    </citation>
    <scope>NUCLEOTIDE SEQUENCE [LARGE SCALE GENOMIC DNA]</scope>
    <source>
        <strain evidence="2">JHB</strain>
    </source>
</reference>
<dbReference type="CDD" id="cd05481">
    <property type="entry name" value="retropepsin_like_LTR_1"/>
    <property type="match status" value="1"/>
</dbReference>
<proteinExistence type="predicted"/>
<dbReference type="eggNOG" id="ENOG502S5VD">
    <property type="taxonomic scope" value="Eukaryota"/>
</dbReference>
<feature type="compositionally biased region" description="Low complexity" evidence="1">
    <location>
        <begin position="284"/>
        <end position="302"/>
    </location>
</feature>
<evidence type="ECO:0000313" key="4">
    <source>
        <dbReference type="Proteomes" id="UP000002320"/>
    </source>
</evidence>
<dbReference type="EMBL" id="DS231891">
    <property type="protein sequence ID" value="EDS43933.1"/>
    <property type="molecule type" value="Genomic_DNA"/>
</dbReference>
<dbReference type="Proteomes" id="UP000002320">
    <property type="component" value="Unassembled WGS sequence"/>
</dbReference>
<feature type="region of interest" description="Disordered" evidence="1">
    <location>
        <begin position="284"/>
        <end position="308"/>
    </location>
</feature>
<organism>
    <name type="scientific">Culex quinquefasciatus</name>
    <name type="common">Southern house mosquito</name>
    <name type="synonym">Culex pungens</name>
    <dbReference type="NCBI Taxonomy" id="7176"/>
    <lineage>
        <taxon>Eukaryota</taxon>
        <taxon>Metazoa</taxon>
        <taxon>Ecdysozoa</taxon>
        <taxon>Arthropoda</taxon>
        <taxon>Hexapoda</taxon>
        <taxon>Insecta</taxon>
        <taxon>Pterygota</taxon>
        <taxon>Neoptera</taxon>
        <taxon>Endopterygota</taxon>
        <taxon>Diptera</taxon>
        <taxon>Nematocera</taxon>
        <taxon>Culicoidea</taxon>
        <taxon>Culicidae</taxon>
        <taxon>Culicinae</taxon>
        <taxon>Culicini</taxon>
        <taxon>Culex</taxon>
        <taxon>Culex</taxon>
    </lineage>
</organism>
<dbReference type="HOGENOM" id="CLU_330706_0_0_1"/>
<dbReference type="PANTHER" id="PTHR33198:SF20">
    <property type="entry name" value="RETROTRANSPOSON GAG DOMAIN-CONTAINING PROTEIN"/>
    <property type="match status" value="1"/>
</dbReference>
<feature type="compositionally biased region" description="Basic and acidic residues" evidence="1">
    <location>
        <begin position="686"/>
        <end position="718"/>
    </location>
</feature>
<dbReference type="VEuPathDB" id="VectorBase:CQUJHB000013"/>
<dbReference type="AlphaFoldDB" id="B0WCX3"/>
<keyword evidence="4" id="KW-1185">Reference proteome</keyword>
<evidence type="ECO:0000256" key="1">
    <source>
        <dbReference type="SAM" id="MobiDB-lite"/>
    </source>
</evidence>
<sequence length="867" mass="96257">MDSKQFAEFMGKFQEMIGSLKKAPAAPVERPAAVASVPLPPPLELDGDMERNFDFFEESWKYYASAVGMDKWPEAQNEQKTSILLSVVGTEALKKYFNFELTAVEKKDPKLALAAIKRKVVRERNKFIDWFDFFSLSQGMEERIDDYLCRLKSQAKVCKFGVLEEDLLKYKLVTSIKWSKLRTKLLTMQNLTEAQAVDFCRAEEIAEQHPISEQRNASVNKVKKHAKKCKFCGEMHDFTKGSCPAFGKRCYRCDGKNHFEAVCKAERRKKLKRKSRVQKVLVDSSTDGDLTETESTSSESATIGKVSDGSGGHVEANLDMCIAGKWQSVQCELDTGANASLVGHSWLQRMTGKAHSDLQPSKYRLHGFGGGEIPVIGQTTIRCRQYGRKYNLVLQVVDVEQGPLLSAHVCRTLGFLEFGKMTRVNMPVSTKRSICRIEAQCAGCVAGQDRQPTRTRHVRYRCDCTTGGPRQTQTDDPVRARRSTNGASCSLGRYTKFSRLVIYRHLITEAGQPVQPSPSARTGPKVSTGVALRVRSVNTPPPLCPVHPVEAKQVHERPRPDSGRELCADERVGAERLRRPRGDSENYTPARETTCPRGTRTLRRIEEAAQAIETAASKQGAAVQPPGPYTPHTQVIYRHLITEAGQPVQPSPSARTGPKVSTGVALRVRSVNTPPPLCPVHPVEAKQVHERPRPDSGRELCADERVGAERLGRPRGDSENYTPARETTCPRGTRTLRRIEQAGCSSSTTGPVHTTHTRATYRHQQGGRNPGAAVVRHSSVENRELDGGRPRLRSILMQLLGVEKKKLFITLAVQSRARIVLSGFLTFHDRLPELDAGLGNRYSVHMLMTGNGGWKGPCGKPPSLVYG</sequence>
<feature type="compositionally biased region" description="Basic and acidic residues" evidence="1">
    <location>
        <begin position="552"/>
        <end position="584"/>
    </location>
</feature>
<accession>B0WCX3</accession>
<feature type="region of interest" description="Disordered" evidence="1">
    <location>
        <begin position="552"/>
        <end position="596"/>
    </location>
</feature>
<gene>
    <name evidence="3" type="primary">6036512</name>
    <name evidence="2" type="ORF">CpipJ_CPIJ005076</name>
</gene>
<feature type="compositionally biased region" description="Polar residues" evidence="1">
    <location>
        <begin position="743"/>
        <end position="754"/>
    </location>
</feature>
<evidence type="ECO:0000313" key="3">
    <source>
        <dbReference type="EnsemblMetazoa" id="CPIJ005076-PA"/>
    </source>
</evidence>
<dbReference type="InParanoid" id="B0WCX3"/>